<organism evidence="3 5">
    <name type="scientific">Bacteroides faecis</name>
    <dbReference type="NCBI Taxonomy" id="674529"/>
    <lineage>
        <taxon>Bacteria</taxon>
        <taxon>Pseudomonadati</taxon>
        <taxon>Bacteroidota</taxon>
        <taxon>Bacteroidia</taxon>
        <taxon>Bacteroidales</taxon>
        <taxon>Bacteroidaceae</taxon>
        <taxon>Bacteroides</taxon>
    </lineage>
</organism>
<dbReference type="SMART" id="SM00530">
    <property type="entry name" value="HTH_XRE"/>
    <property type="match status" value="1"/>
</dbReference>
<dbReference type="PANTHER" id="PTHR43236:SF1">
    <property type="entry name" value="BLL7220 PROTEIN"/>
    <property type="match status" value="1"/>
</dbReference>
<dbReference type="Gene3D" id="1.10.260.40">
    <property type="entry name" value="lambda repressor-like DNA-binding domains"/>
    <property type="match status" value="1"/>
</dbReference>
<reference evidence="3 5" key="1">
    <citation type="submission" date="2015-09" db="EMBL/GenBank/DDBJ databases">
        <authorList>
            <consortium name="Pathogen Informatics"/>
        </authorList>
    </citation>
    <scope>NUCLEOTIDE SEQUENCE [LARGE SCALE GENOMIC DNA]</scope>
    <source>
        <strain evidence="3 5">2789STDY5834846</strain>
    </source>
</reference>
<protein>
    <submittedName>
        <fullName evidence="3">Domain of uncharacterized function (DUF955)</fullName>
    </submittedName>
    <submittedName>
        <fullName evidence="4">Helix-turn-helix domain protein</fullName>
    </submittedName>
</protein>
<reference evidence="4" key="2">
    <citation type="submission" date="2019-11" db="EMBL/GenBank/DDBJ databases">
        <authorList>
            <person name="Feng L."/>
        </authorList>
    </citation>
    <scope>NUCLEOTIDE SEQUENCE</scope>
    <source>
        <strain evidence="4">BfaecisLFYP10</strain>
    </source>
</reference>
<name>A0A174GB60_9BACE</name>
<dbReference type="AlphaFoldDB" id="A0A174GB60"/>
<accession>A0A6N2WLM0</accession>
<evidence type="ECO:0000256" key="1">
    <source>
        <dbReference type="ARBA" id="ARBA00007227"/>
    </source>
</evidence>
<dbReference type="Proteomes" id="UP000095606">
    <property type="component" value="Unassembled WGS sequence"/>
</dbReference>
<proteinExistence type="inferred from homology"/>
<dbReference type="PANTHER" id="PTHR43236">
    <property type="entry name" value="ANTITOXIN HIGA1"/>
    <property type="match status" value="1"/>
</dbReference>
<accession>A0A174GB60</accession>
<dbReference type="InterPro" id="IPR010359">
    <property type="entry name" value="IrrE_HExxH"/>
</dbReference>
<evidence type="ECO:0000259" key="2">
    <source>
        <dbReference type="PROSITE" id="PS50943"/>
    </source>
</evidence>
<evidence type="ECO:0000313" key="3">
    <source>
        <dbReference type="EMBL" id="CUO59653.1"/>
    </source>
</evidence>
<dbReference type="Pfam" id="PF06114">
    <property type="entry name" value="Peptidase_M78"/>
    <property type="match status" value="1"/>
</dbReference>
<evidence type="ECO:0000313" key="5">
    <source>
        <dbReference type="Proteomes" id="UP000095606"/>
    </source>
</evidence>
<gene>
    <name evidence="4" type="ORF">BFLFYP10_03288</name>
    <name evidence="3" type="ORF">ERS852461_00652</name>
</gene>
<evidence type="ECO:0000313" key="4">
    <source>
        <dbReference type="EMBL" id="VYT43614.1"/>
    </source>
</evidence>
<dbReference type="InterPro" id="IPR052345">
    <property type="entry name" value="Rad_response_metalloprotease"/>
</dbReference>
<dbReference type="SUPFAM" id="SSF47413">
    <property type="entry name" value="lambda repressor-like DNA-binding domains"/>
    <property type="match status" value="1"/>
</dbReference>
<dbReference type="EMBL" id="CACRSZ010000070">
    <property type="protein sequence ID" value="VYT43614.1"/>
    <property type="molecule type" value="Genomic_DNA"/>
</dbReference>
<dbReference type="PROSITE" id="PS50943">
    <property type="entry name" value="HTH_CROC1"/>
    <property type="match status" value="1"/>
</dbReference>
<dbReference type="GO" id="GO:0003677">
    <property type="term" value="F:DNA binding"/>
    <property type="evidence" value="ECO:0007669"/>
    <property type="project" value="InterPro"/>
</dbReference>
<dbReference type="CDD" id="cd00093">
    <property type="entry name" value="HTH_XRE"/>
    <property type="match status" value="1"/>
</dbReference>
<sequence>MEINYKQIIFAREYRGYSQTELASKIVGLSQSNLSKYEKGIGPLSTDVLNRIIDFLGFPTDFYEKKISNIAENAHYRRKKGMTKNERSQIDLSNKLLGYIVDQMGESVEFPDMSFRMIDLEDGYTPETVAQYTRKYLGLKDEPVRNIFSLLERNGIIIIELDYDVDLFDGVSFLTDGGYYVIIINKNFSNDHKRFTLAHELGHLIMHTSNEFLISEYRDKEDEANKFASEFLMPSDAISNSLRGLKLQYLVELKRYWLTSMASIVRRAKDLKCITNEKYKYFSIELSRRGYRKSEPVSVYIDMPNMYNEAYKLHKNELEYSNEEMATAFSLPIDVLTRFCCPTKTNLKLRLSI</sequence>
<dbReference type="EMBL" id="CZAE01000002">
    <property type="protein sequence ID" value="CUO59653.1"/>
    <property type="molecule type" value="Genomic_DNA"/>
</dbReference>
<dbReference type="InterPro" id="IPR001387">
    <property type="entry name" value="Cro/C1-type_HTH"/>
</dbReference>
<dbReference type="Gene3D" id="1.10.10.2910">
    <property type="match status" value="1"/>
</dbReference>
<comment type="similarity">
    <text evidence="1">Belongs to the short-chain fatty acyl-CoA assimilation regulator (ScfR) family.</text>
</comment>
<dbReference type="InterPro" id="IPR010982">
    <property type="entry name" value="Lambda_DNA-bd_dom_sf"/>
</dbReference>
<dbReference type="Pfam" id="PF01381">
    <property type="entry name" value="HTH_3"/>
    <property type="match status" value="1"/>
</dbReference>
<dbReference type="RefSeq" id="WP_055268848.1">
    <property type="nucleotide sequence ID" value="NZ_CACRSZ010000070.1"/>
</dbReference>
<dbReference type="GeneID" id="69590390"/>
<feature type="domain" description="HTH cro/C1-type" evidence="2">
    <location>
        <begin position="8"/>
        <end position="63"/>
    </location>
</feature>